<dbReference type="PANTHER" id="PTHR43211:SF1">
    <property type="entry name" value="BLL6422 PROTEIN"/>
    <property type="match status" value="1"/>
</dbReference>
<dbReference type="Proteomes" id="UP000005555">
    <property type="component" value="Unassembled WGS sequence"/>
</dbReference>
<evidence type="ECO:0000313" key="3">
    <source>
        <dbReference type="EMBL" id="EAS48078.1"/>
    </source>
</evidence>
<feature type="domain" description="Fumarylacetoacetase-like C-terminal" evidence="1">
    <location>
        <begin position="83"/>
        <end position="308"/>
    </location>
</feature>
<gene>
    <name evidence="3" type="ORF">GB2207_09716</name>
</gene>
<dbReference type="InterPro" id="IPR011234">
    <property type="entry name" value="Fumarylacetoacetase-like_C"/>
</dbReference>
<dbReference type="OrthoDB" id="9775905at2"/>
<protein>
    <submittedName>
        <fullName evidence="3">Fumarylacetoacetate hydrolase family protein</fullName>
    </submittedName>
</protein>
<sequence length="328" mass="35792">MKLATLKSNSRDGTLVVVSDDNQRCISAESIAPNLLSAIENWNHVEQDLRQLSKALNGSDGDAGQPFDSMTATAPLPRTWQWLDGSAFPQHGKLMEKAYNLPPIDAQKPLMYQGLSDCFFGPSDDIPFPSEDGGIDFEGEFGVIVDAVPMGVSPEHAMQHIKLIVQLNDWSLRTIAVAEMKTGFGWVQGKPACSMAGVAITPEELGQVWREGQIHLPLRVDLNGERFGETVGNEMEYGFHELVAHAAATRDLPAGTVIGSGTVSNEDYKAVGSSCISERRAIDLIELGEIQTPFMSFGDRVRMETRGLDDKPLFGPMDQCVTKQGKNK</sequence>
<comment type="caution">
    <text evidence="3">The sequence shown here is derived from an EMBL/GenBank/DDBJ whole genome shotgun (WGS) entry which is preliminary data.</text>
</comment>
<dbReference type="HOGENOM" id="CLU_050185_0_0_6"/>
<dbReference type="PANTHER" id="PTHR43211">
    <property type="entry name" value="FUMARYLACETOACETATE HYDROLASE"/>
    <property type="match status" value="1"/>
</dbReference>
<reference evidence="3 4" key="1">
    <citation type="submission" date="2006-03" db="EMBL/GenBank/DDBJ databases">
        <authorList>
            <person name="Giovannoni S.J."/>
            <person name="Cho J.-C."/>
            <person name="Ferriera S."/>
            <person name="Johnson J."/>
            <person name="Kravitz S."/>
            <person name="Halpern A."/>
            <person name="Remington K."/>
            <person name="Beeson K."/>
            <person name="Tran B."/>
            <person name="Rogers Y.-H."/>
            <person name="Friedman R."/>
            <person name="Venter J.C."/>
        </authorList>
    </citation>
    <scope>NUCLEOTIDE SEQUENCE [LARGE SCALE GENOMIC DNA]</scope>
    <source>
        <strain evidence="3 4">HTCC2207</strain>
    </source>
</reference>
<evidence type="ECO:0000259" key="2">
    <source>
        <dbReference type="Pfam" id="PF18288"/>
    </source>
</evidence>
<dbReference type="AlphaFoldDB" id="Q1YUI0"/>
<dbReference type="eggNOG" id="COG0179">
    <property type="taxonomic scope" value="Bacteria"/>
</dbReference>
<dbReference type="GO" id="GO:0016787">
    <property type="term" value="F:hydrolase activity"/>
    <property type="evidence" value="ECO:0007669"/>
    <property type="project" value="UniProtKB-KW"/>
</dbReference>
<feature type="domain" description="Fumarylacetoacetase N-terminal" evidence="2">
    <location>
        <begin position="1"/>
        <end position="78"/>
    </location>
</feature>
<keyword evidence="4" id="KW-1185">Reference proteome</keyword>
<evidence type="ECO:0000259" key="1">
    <source>
        <dbReference type="Pfam" id="PF01557"/>
    </source>
</evidence>
<dbReference type="SUPFAM" id="SSF56529">
    <property type="entry name" value="FAH"/>
    <property type="match status" value="1"/>
</dbReference>
<dbReference type="Gene3D" id="3.90.850.10">
    <property type="entry name" value="Fumarylacetoacetase-like, C-terminal domain"/>
    <property type="match status" value="1"/>
</dbReference>
<name>Q1YUI0_9GAMM</name>
<dbReference type="Pfam" id="PF18288">
    <property type="entry name" value="FAA_hydro_N_2"/>
    <property type="match status" value="1"/>
</dbReference>
<dbReference type="Pfam" id="PF01557">
    <property type="entry name" value="FAA_hydrolase"/>
    <property type="match status" value="1"/>
</dbReference>
<proteinExistence type="predicted"/>
<keyword evidence="3" id="KW-0378">Hydrolase</keyword>
<dbReference type="EMBL" id="AAPI01000001">
    <property type="protein sequence ID" value="EAS48078.1"/>
    <property type="molecule type" value="Genomic_DNA"/>
</dbReference>
<accession>Q1YUI0</accession>
<organism evidence="3 4">
    <name type="scientific">gamma proteobacterium HTCC2207</name>
    <dbReference type="NCBI Taxonomy" id="314287"/>
    <lineage>
        <taxon>Bacteria</taxon>
        <taxon>Pseudomonadati</taxon>
        <taxon>Pseudomonadota</taxon>
        <taxon>Gammaproteobacteria</taxon>
        <taxon>Cellvibrionales</taxon>
        <taxon>Porticoccaceae</taxon>
        <taxon>SAR92 clade</taxon>
    </lineage>
</organism>
<dbReference type="InterPro" id="IPR036663">
    <property type="entry name" value="Fumarylacetoacetase_C_sf"/>
</dbReference>
<dbReference type="InterPro" id="IPR041072">
    <property type="entry name" value="FAA_hydro_N"/>
</dbReference>
<dbReference type="STRING" id="314287.GB2207_09716"/>
<evidence type="ECO:0000313" key="4">
    <source>
        <dbReference type="Proteomes" id="UP000005555"/>
    </source>
</evidence>